<comment type="caution">
    <text evidence="1">The sequence shown here is derived from an EMBL/GenBank/DDBJ whole genome shotgun (WGS) entry which is preliminary data.</text>
</comment>
<gene>
    <name evidence="1" type="ORF">NEOCIP111885_03658</name>
</gene>
<evidence type="ECO:0000313" key="1">
    <source>
        <dbReference type="EMBL" id="CAG9609915.1"/>
    </source>
</evidence>
<evidence type="ECO:0000313" key="2">
    <source>
        <dbReference type="Proteomes" id="UP000789845"/>
    </source>
</evidence>
<reference evidence="1" key="1">
    <citation type="submission" date="2021-10" db="EMBL/GenBank/DDBJ databases">
        <authorList>
            <person name="Criscuolo A."/>
        </authorList>
    </citation>
    <scope>NUCLEOTIDE SEQUENCE</scope>
    <source>
        <strain evidence="1">CIP111885</strain>
    </source>
</reference>
<name>A0A9C7LCP9_9BACI</name>
<sequence>MKIKIGAIGAADTLQKIIEVASRDSRIELVGFEYTNYEELSTILGQNRYKVDQWIFSGQTPYFYAIEHELITPEEASFPPLHGISFLGTYVHAIQDQGGFVQKVSLDTVDEKTVQLVLDEFSIQDLSIKLYPYNNYVPHQEIVDFHVSHYEKGETEVAFTWLYWVYLELQKRGIPCYRLVPAQFSIQTVLNFLVSRASTQVYEKSKVFILGFDVWEQDGKYSIYEKRRLRLEFELELVELAEKLNATLREENGRLYIYTTQGDFELSMDDQSFIQTVRGIEVASELRINVGIGSGYTVVEAKKHAIIACEKGKLHKGSQILYVNEEKKLIDYSGEQEQSMDNRSLPEFWQEVLEENDYSTIIPSKIYNFIQLKRIGQFGSELITNLLKNTDRNTRRILTDLEKMGLVEVVGEESSGKRGRPKKIYQIVSEKIEQH</sequence>
<dbReference type="Proteomes" id="UP000789845">
    <property type="component" value="Unassembled WGS sequence"/>
</dbReference>
<keyword evidence="2" id="KW-1185">Reference proteome</keyword>
<dbReference type="AlphaFoldDB" id="A0A9C7LCP9"/>
<organism evidence="1 2">
    <name type="scientific">Pseudoneobacillus rhizosphaerae</name>
    <dbReference type="NCBI Taxonomy" id="2880968"/>
    <lineage>
        <taxon>Bacteria</taxon>
        <taxon>Bacillati</taxon>
        <taxon>Bacillota</taxon>
        <taxon>Bacilli</taxon>
        <taxon>Bacillales</taxon>
        <taxon>Bacillaceae</taxon>
        <taxon>Pseudoneobacillus</taxon>
    </lineage>
</organism>
<accession>A0A9C7LCP9</accession>
<dbReference type="RefSeq" id="WP_230498143.1">
    <property type="nucleotide sequence ID" value="NZ_CAKJTG010000025.1"/>
</dbReference>
<dbReference type="EMBL" id="CAKJTG010000025">
    <property type="protein sequence ID" value="CAG9609915.1"/>
    <property type="molecule type" value="Genomic_DNA"/>
</dbReference>
<protein>
    <submittedName>
        <fullName evidence="1">Uncharacterized protein</fullName>
    </submittedName>
</protein>
<proteinExistence type="predicted"/>